<protein>
    <submittedName>
        <fullName evidence="5">Sigma-54 interaction domain-containing protein</fullName>
    </submittedName>
</protein>
<evidence type="ECO:0000256" key="2">
    <source>
        <dbReference type="ARBA" id="ARBA00022840"/>
    </source>
</evidence>
<dbReference type="InterPro" id="IPR003593">
    <property type="entry name" value="AAA+_ATPase"/>
</dbReference>
<dbReference type="InterPro" id="IPR025662">
    <property type="entry name" value="Sigma_54_int_dom_ATP-bd_1"/>
</dbReference>
<dbReference type="CDD" id="cd00009">
    <property type="entry name" value="AAA"/>
    <property type="match status" value="1"/>
</dbReference>
<dbReference type="Proteomes" id="UP001595387">
    <property type="component" value="Unassembled WGS sequence"/>
</dbReference>
<dbReference type="CDD" id="cd00130">
    <property type="entry name" value="PAS"/>
    <property type="match status" value="1"/>
</dbReference>
<evidence type="ECO:0000313" key="6">
    <source>
        <dbReference type="Proteomes" id="UP001595387"/>
    </source>
</evidence>
<comment type="caution">
    <text evidence="5">The sequence shown here is derived from an EMBL/GenBank/DDBJ whole genome shotgun (WGS) entry which is preliminary data.</text>
</comment>
<dbReference type="InterPro" id="IPR058031">
    <property type="entry name" value="AAA_lid_NorR"/>
</dbReference>
<dbReference type="Gene3D" id="1.10.8.60">
    <property type="match status" value="1"/>
</dbReference>
<evidence type="ECO:0000259" key="4">
    <source>
        <dbReference type="PROSITE" id="PS50112"/>
    </source>
</evidence>
<keyword evidence="1" id="KW-0547">Nucleotide-binding</keyword>
<organism evidence="5 6">
    <name type="scientific">Virgibacillus sediminis</name>
    <dbReference type="NCBI Taxonomy" id="202260"/>
    <lineage>
        <taxon>Bacteria</taxon>
        <taxon>Bacillati</taxon>
        <taxon>Bacillota</taxon>
        <taxon>Bacilli</taxon>
        <taxon>Bacillales</taxon>
        <taxon>Bacillaceae</taxon>
        <taxon>Virgibacillus</taxon>
    </lineage>
</organism>
<dbReference type="PROSITE" id="PS50045">
    <property type="entry name" value="SIGMA54_INTERACT_4"/>
    <property type="match status" value="1"/>
</dbReference>
<dbReference type="Pfam" id="PF00158">
    <property type="entry name" value="Sigma54_activat"/>
    <property type="match status" value="1"/>
</dbReference>
<dbReference type="InterPro" id="IPR027417">
    <property type="entry name" value="P-loop_NTPase"/>
</dbReference>
<sequence length="678" mass="76509">MKNPVIFVMTKEVSLYYTFRDKVKEIFGNHIQLRSNHFPPVDLKEVDLILWSGADELYHDLVDSNTIKAPVITANRTVDFNKLERLFQLKQGTRCLLVSNTEEGAYESVDLLNRLGFDYLDITPFSNDMEVLPEVTNMDVAITYGLAHLVPDGVKQIIDLGNRSLDLSTLFEIAKELNQDLEHANHMTMDYVKNFVRIGKELAALADEQRYINSQLEAVLDAAQEGIIFVNSVGKITLINDQASSILGISEKEAYSQHYTDIIPAFPIEEGSNRVQETQERMVRVNGRDLLTILNPITVSDKFLGSVVIFQDISHVQRLEQEIRRRKSDAGLIARYTFGDIMGMSDRLTETKKMAKRMAGTDLSVLITGESGTGKELFAQAIHQASSRRNGPFVAVNFAGLTESIAESELFGYEEGSFTGARKGGRMGLFELAQHGTLFLDEIGDASEKIQASILRVLQEKQVMRVGGNKVIPVDIRIIAATNKNLNRMMENKGFREDLFYRLNQLPLRIPALRERKEDIHSLIEYFLRKHSITMNFTSKMVEEIERYNWPGNARELEAFIHYLSVTVEGNEADLDSMPPQMKEELLGESSTNRAIQYLEKKGDLPVYKEILECLALHSTVNRGIGRAALLPMIQTPLSDSQLRTKLQILKESKCVVTGVKKQGTRITNLGLKVLEEL</sequence>
<dbReference type="InterPro" id="IPR013767">
    <property type="entry name" value="PAS_fold"/>
</dbReference>
<dbReference type="SUPFAM" id="SSF55785">
    <property type="entry name" value="PYP-like sensor domain (PAS domain)"/>
    <property type="match status" value="1"/>
</dbReference>
<dbReference type="Gene3D" id="1.10.10.10">
    <property type="entry name" value="Winged helix-like DNA-binding domain superfamily/Winged helix DNA-binding domain"/>
    <property type="match status" value="1"/>
</dbReference>
<dbReference type="Gene3D" id="3.30.450.20">
    <property type="entry name" value="PAS domain"/>
    <property type="match status" value="1"/>
</dbReference>
<evidence type="ECO:0000259" key="3">
    <source>
        <dbReference type="PROSITE" id="PS50045"/>
    </source>
</evidence>
<dbReference type="EMBL" id="JBHRRZ010000035">
    <property type="protein sequence ID" value="MFC2949316.1"/>
    <property type="molecule type" value="Genomic_DNA"/>
</dbReference>
<dbReference type="Gene3D" id="3.40.50.300">
    <property type="entry name" value="P-loop containing nucleotide triphosphate hydrolases"/>
    <property type="match status" value="1"/>
</dbReference>
<dbReference type="PROSITE" id="PS50112">
    <property type="entry name" value="PAS"/>
    <property type="match status" value="1"/>
</dbReference>
<reference evidence="6" key="1">
    <citation type="journal article" date="2019" name="Int. J. Syst. Evol. Microbiol.">
        <title>The Global Catalogue of Microorganisms (GCM) 10K type strain sequencing project: providing services to taxonomists for standard genome sequencing and annotation.</title>
        <authorList>
            <consortium name="The Broad Institute Genomics Platform"/>
            <consortium name="The Broad Institute Genome Sequencing Center for Infectious Disease"/>
            <person name="Wu L."/>
            <person name="Ma J."/>
        </authorList>
    </citation>
    <scope>NUCLEOTIDE SEQUENCE [LARGE SCALE GENOMIC DNA]</scope>
    <source>
        <strain evidence="6">KCTC 13193</strain>
    </source>
</reference>
<dbReference type="SMART" id="SM00382">
    <property type="entry name" value="AAA"/>
    <property type="match status" value="1"/>
</dbReference>
<evidence type="ECO:0000313" key="5">
    <source>
        <dbReference type="EMBL" id="MFC2949316.1"/>
    </source>
</evidence>
<keyword evidence="6" id="KW-1185">Reference proteome</keyword>
<feature type="domain" description="Sigma-54 factor interaction" evidence="3">
    <location>
        <begin position="341"/>
        <end position="566"/>
    </location>
</feature>
<proteinExistence type="predicted"/>
<dbReference type="InterPro" id="IPR035965">
    <property type="entry name" value="PAS-like_dom_sf"/>
</dbReference>
<dbReference type="NCBIfam" id="TIGR00229">
    <property type="entry name" value="sensory_box"/>
    <property type="match status" value="1"/>
</dbReference>
<keyword evidence="2" id="KW-0067">ATP-binding</keyword>
<dbReference type="PROSITE" id="PS00675">
    <property type="entry name" value="SIGMA54_INTERACT_1"/>
    <property type="match status" value="1"/>
</dbReference>
<dbReference type="SUPFAM" id="SSF52540">
    <property type="entry name" value="P-loop containing nucleoside triphosphate hydrolases"/>
    <property type="match status" value="1"/>
</dbReference>
<gene>
    <name evidence="5" type="ORF">ACFODW_13420</name>
</gene>
<dbReference type="Pfam" id="PF00989">
    <property type="entry name" value="PAS"/>
    <property type="match status" value="1"/>
</dbReference>
<dbReference type="InterPro" id="IPR036388">
    <property type="entry name" value="WH-like_DNA-bd_sf"/>
</dbReference>
<dbReference type="PANTHER" id="PTHR32071">
    <property type="entry name" value="TRANSCRIPTIONAL REGULATORY PROTEIN"/>
    <property type="match status" value="1"/>
</dbReference>
<dbReference type="InterPro" id="IPR000014">
    <property type="entry name" value="PAS"/>
</dbReference>
<dbReference type="RefSeq" id="WP_390307281.1">
    <property type="nucleotide sequence ID" value="NZ_JBHRRZ010000035.1"/>
</dbReference>
<dbReference type="InterPro" id="IPR002078">
    <property type="entry name" value="Sigma_54_int"/>
</dbReference>
<dbReference type="SMART" id="SM00091">
    <property type="entry name" value="PAS"/>
    <property type="match status" value="1"/>
</dbReference>
<dbReference type="PANTHER" id="PTHR32071:SF57">
    <property type="entry name" value="C4-DICARBOXYLATE TRANSPORT TRANSCRIPTIONAL REGULATORY PROTEIN DCTD"/>
    <property type="match status" value="1"/>
</dbReference>
<feature type="domain" description="PAS" evidence="4">
    <location>
        <begin position="212"/>
        <end position="286"/>
    </location>
</feature>
<accession>A0ABV7A8T7</accession>
<evidence type="ECO:0000256" key="1">
    <source>
        <dbReference type="ARBA" id="ARBA00022741"/>
    </source>
</evidence>
<dbReference type="Pfam" id="PF25601">
    <property type="entry name" value="AAA_lid_14"/>
    <property type="match status" value="1"/>
</dbReference>
<name>A0ABV7A8T7_9BACI</name>